<dbReference type="Gene3D" id="2.40.420.20">
    <property type="match status" value="1"/>
</dbReference>
<dbReference type="Gene3D" id="2.40.50.100">
    <property type="match status" value="1"/>
</dbReference>
<dbReference type="InterPro" id="IPR050465">
    <property type="entry name" value="UPF0194_transport"/>
</dbReference>
<dbReference type="Proteomes" id="UP000076079">
    <property type="component" value="Chromosome"/>
</dbReference>
<comment type="subcellular location">
    <subcellularLocation>
        <location evidence="1">Cell envelope</location>
    </subcellularLocation>
</comment>
<evidence type="ECO:0000313" key="4">
    <source>
        <dbReference type="Proteomes" id="UP000076079"/>
    </source>
</evidence>
<evidence type="ECO:0000256" key="2">
    <source>
        <dbReference type="ARBA" id="ARBA00023054"/>
    </source>
</evidence>
<organism evidence="3 4">
    <name type="scientific">Luteitalea pratensis</name>
    <dbReference type="NCBI Taxonomy" id="1855912"/>
    <lineage>
        <taxon>Bacteria</taxon>
        <taxon>Pseudomonadati</taxon>
        <taxon>Acidobacteriota</taxon>
        <taxon>Vicinamibacteria</taxon>
        <taxon>Vicinamibacterales</taxon>
        <taxon>Vicinamibacteraceae</taxon>
        <taxon>Luteitalea</taxon>
    </lineage>
</organism>
<protein>
    <submittedName>
        <fullName evidence="3">Multidrug efflux system protein EmrA</fullName>
    </submittedName>
</protein>
<dbReference type="Gene3D" id="2.40.30.170">
    <property type="match status" value="1"/>
</dbReference>
<evidence type="ECO:0000313" key="3">
    <source>
        <dbReference type="EMBL" id="AMY07170.1"/>
    </source>
</evidence>
<name>A0A143PFX5_LUTPR</name>
<accession>A0A143PFX5</accession>
<dbReference type="STRING" id="1855912.LuPra_00337"/>
<keyword evidence="2" id="KW-0175">Coiled coil</keyword>
<dbReference type="AlphaFoldDB" id="A0A143PFX5"/>
<reference evidence="3 4" key="1">
    <citation type="journal article" date="2016" name="Genome Announc.">
        <title>First Complete Genome Sequence of a Subdivision 6 Acidobacterium Strain.</title>
        <authorList>
            <person name="Huang S."/>
            <person name="Vieira S."/>
            <person name="Bunk B."/>
            <person name="Riedel T."/>
            <person name="Sproer C."/>
            <person name="Overmann J."/>
        </authorList>
    </citation>
    <scope>NUCLEOTIDE SEQUENCE [LARGE SCALE GENOMIC DNA]</scope>
    <source>
        <strain evidence="4">DSM 100886 HEG_-6_39</strain>
    </source>
</reference>
<evidence type="ECO:0000256" key="1">
    <source>
        <dbReference type="ARBA" id="ARBA00004196"/>
    </source>
</evidence>
<dbReference type="EMBL" id="CP015136">
    <property type="protein sequence ID" value="AMY07170.1"/>
    <property type="molecule type" value="Genomic_DNA"/>
</dbReference>
<reference evidence="4" key="2">
    <citation type="submission" date="2016-04" db="EMBL/GenBank/DDBJ databases">
        <title>First Complete Genome Sequence of a Subdivision 6 Acidobacterium.</title>
        <authorList>
            <person name="Huang S."/>
            <person name="Vieira S."/>
            <person name="Bunk B."/>
            <person name="Riedel T."/>
            <person name="Sproeer C."/>
            <person name="Overmann J."/>
        </authorList>
    </citation>
    <scope>NUCLEOTIDE SEQUENCE [LARGE SCALE GENOMIC DNA]</scope>
    <source>
        <strain evidence="4">DSM 100886 HEG_-6_39</strain>
    </source>
</reference>
<dbReference type="PANTHER" id="PTHR32347:SF14">
    <property type="entry name" value="EFFLUX SYSTEM COMPONENT YKNX-RELATED"/>
    <property type="match status" value="1"/>
</dbReference>
<gene>
    <name evidence="3" type="ORF">LuPra_00337</name>
</gene>
<sequence length="386" mass="42257">MTALVWGADLLRPSVRRDRVRTARVQSGPLEASLTASGTVVPAIEHVISSPIDARVLAVLRRVGDHLKAGDPIVRLDTSDSELDAEKLRQNIALKGNEQARTRLTLESQLIELDGQIKSKDLELQALTAALASNQALAKEGLVSKEALRESELKAAQADVDLGRLKQSRVNAEATNRTQLEGLSLEMRSLHAEDAQQRRLLELTTTQSDRNGVLTFVQDEEGALVRRGDVVARVADLTAFRVEATTSDVNASRISVGQPVSVRLDDLVTAGHVSVVEPQMQNGALKFLVSLDQPDATWLRSNLRVDVQVITDRKARVLRVARGPFAQGGGAQQVFVLRSNRAYRTPVRLGVSNFDWFEVVEGLAEGDEIIASDMRDYESAPELRVK</sequence>
<dbReference type="GO" id="GO:0030313">
    <property type="term" value="C:cell envelope"/>
    <property type="evidence" value="ECO:0007669"/>
    <property type="project" value="UniProtKB-SubCell"/>
</dbReference>
<dbReference type="KEGG" id="abac:LuPra_00337"/>
<proteinExistence type="predicted"/>
<dbReference type="PANTHER" id="PTHR32347">
    <property type="entry name" value="EFFLUX SYSTEM COMPONENT YKNX-RELATED"/>
    <property type="match status" value="1"/>
</dbReference>
<keyword evidence="4" id="KW-1185">Reference proteome</keyword>